<organism evidence="3 4">
    <name type="scientific">Hymenobacter algoricola</name>
    <dbReference type="NCBI Taxonomy" id="486267"/>
    <lineage>
        <taxon>Bacteria</taxon>
        <taxon>Pseudomonadati</taxon>
        <taxon>Bacteroidota</taxon>
        <taxon>Cytophagia</taxon>
        <taxon>Cytophagales</taxon>
        <taxon>Hymenobacteraceae</taxon>
        <taxon>Hymenobacter</taxon>
    </lineage>
</organism>
<evidence type="ECO:0008006" key="5">
    <source>
        <dbReference type="Google" id="ProtNLM"/>
    </source>
</evidence>
<dbReference type="Proteomes" id="UP001499909">
    <property type="component" value="Unassembled WGS sequence"/>
</dbReference>
<dbReference type="EMBL" id="BAABDH010000012">
    <property type="protein sequence ID" value="GAA3922353.1"/>
    <property type="molecule type" value="Genomic_DNA"/>
</dbReference>
<accession>A0ABP7MJB6</accession>
<evidence type="ECO:0000256" key="1">
    <source>
        <dbReference type="SAM" id="MobiDB-lite"/>
    </source>
</evidence>
<reference evidence="4" key="1">
    <citation type="journal article" date="2019" name="Int. J. Syst. Evol. Microbiol.">
        <title>The Global Catalogue of Microorganisms (GCM) 10K type strain sequencing project: providing services to taxonomists for standard genome sequencing and annotation.</title>
        <authorList>
            <consortium name="The Broad Institute Genomics Platform"/>
            <consortium name="The Broad Institute Genome Sequencing Center for Infectious Disease"/>
            <person name="Wu L."/>
            <person name="Ma J."/>
        </authorList>
    </citation>
    <scope>NUCLEOTIDE SEQUENCE [LARGE SCALE GENOMIC DNA]</scope>
    <source>
        <strain evidence="4">JCM 17214</strain>
    </source>
</reference>
<name>A0ABP7MJB6_9BACT</name>
<feature type="chain" id="PRO_5046696086" description="DUF4398 domain-containing protein" evidence="2">
    <location>
        <begin position="35"/>
        <end position="253"/>
    </location>
</feature>
<protein>
    <recommendedName>
        <fullName evidence="5">DUF4398 domain-containing protein</fullName>
    </recommendedName>
</protein>
<keyword evidence="2" id="KW-0732">Signal</keyword>
<feature type="compositionally biased region" description="Basic and acidic residues" evidence="1">
    <location>
        <begin position="181"/>
        <end position="192"/>
    </location>
</feature>
<evidence type="ECO:0000313" key="4">
    <source>
        <dbReference type="Proteomes" id="UP001499909"/>
    </source>
</evidence>
<gene>
    <name evidence="3" type="ORF">GCM10022406_05570</name>
</gene>
<keyword evidence="4" id="KW-1185">Reference proteome</keyword>
<evidence type="ECO:0000313" key="3">
    <source>
        <dbReference type="EMBL" id="GAA3922353.1"/>
    </source>
</evidence>
<feature type="region of interest" description="Disordered" evidence="1">
    <location>
        <begin position="181"/>
        <end position="200"/>
    </location>
</feature>
<sequence length="253" mass="28197">MIFLFFVNSDLMKLFVAFAIILSAFLGSATVAQAQLYDVRTTSVNFERKERAAVKVQVEGTAAWTRDFWQSWLKDTYNIRLKGGGVLGVGKSDMLVAKQTPASSVSGKLIDLYSTVTSPTDTTSELSVWAAFGADAFLTPDKNATEFAALRNITQSFASAARLQAYREQIADAEKQLKEAEKEKDKLDKERTSLQSSTTSNLARIEALKQQNISNTLKAREDSVKLVGNAQQLDLRKLQLQRKRDRMTALERK</sequence>
<feature type="signal peptide" evidence="2">
    <location>
        <begin position="1"/>
        <end position="34"/>
    </location>
</feature>
<comment type="caution">
    <text evidence="3">The sequence shown here is derived from an EMBL/GenBank/DDBJ whole genome shotgun (WGS) entry which is preliminary data.</text>
</comment>
<evidence type="ECO:0000256" key="2">
    <source>
        <dbReference type="SAM" id="SignalP"/>
    </source>
</evidence>
<proteinExistence type="predicted"/>